<reference evidence="3" key="1">
    <citation type="submission" date="2023-08" db="EMBL/GenBank/DDBJ databases">
        <title>Emergence of clinically-relevant ST2 carbapenem-resistant Acinetobacter baumannii strains in hospital sewages in Zhejiang, East of China.</title>
        <authorList>
            <person name="Kaichao C."/>
            <person name="Zhang R."/>
        </authorList>
    </citation>
    <scope>NUCLEOTIDE SEQUENCE</scope>
    <source>
        <strain evidence="3">M-RB-37</strain>
    </source>
</reference>
<evidence type="ECO:0000313" key="3">
    <source>
        <dbReference type="EMBL" id="MDQ8936925.1"/>
    </source>
</evidence>
<dbReference type="PANTHER" id="PTHR39176">
    <property type="entry name" value="PERIPLASMIC PROTEIN-RELATED"/>
    <property type="match status" value="1"/>
</dbReference>
<sequence length="126" mass="14672">MKKILLMLSVMCTPILAFADNCDSTRNTYDAVYCDGKVYVNADNELNKNYQELRKLLNKEQKDSLKRSQLAWIKQRDQACTRESNRGDVINTSCQLRKTQERNSWLRERTRECQTVGCKTSALKEV</sequence>
<comment type="caution">
    <text evidence="3">The sequence shown here is derived from an EMBL/GenBank/DDBJ whole genome shotgun (WGS) entry which is preliminary data.</text>
</comment>
<dbReference type="Proteomes" id="UP001243844">
    <property type="component" value="Unassembled WGS sequence"/>
</dbReference>
<proteinExistence type="predicted"/>
<dbReference type="Gene3D" id="1.20.1270.180">
    <property type="match status" value="1"/>
</dbReference>
<dbReference type="RefSeq" id="WP_308975905.1">
    <property type="nucleotide sequence ID" value="NZ_JAVIDL010000039.1"/>
</dbReference>
<accession>A0AAW8JEA6</accession>
<protein>
    <submittedName>
        <fullName evidence="3">Lysozyme inhibitor LprI family protein</fullName>
    </submittedName>
</protein>
<dbReference type="PANTHER" id="PTHR39176:SF1">
    <property type="entry name" value="PERIPLASMIC PROTEIN"/>
    <property type="match status" value="1"/>
</dbReference>
<keyword evidence="1" id="KW-0732">Signal</keyword>
<dbReference type="InterPro" id="IPR009739">
    <property type="entry name" value="LprI-like_N"/>
</dbReference>
<name>A0AAW8JEA6_9GAMM</name>
<organism evidence="3 4">
    <name type="scientific">Acinetobacter rudis</name>
    <dbReference type="NCBI Taxonomy" id="632955"/>
    <lineage>
        <taxon>Bacteria</taxon>
        <taxon>Pseudomonadati</taxon>
        <taxon>Pseudomonadota</taxon>
        <taxon>Gammaproteobacteria</taxon>
        <taxon>Moraxellales</taxon>
        <taxon>Moraxellaceae</taxon>
        <taxon>Acinetobacter</taxon>
    </lineage>
</organism>
<dbReference type="Pfam" id="PF07007">
    <property type="entry name" value="LprI"/>
    <property type="match status" value="1"/>
</dbReference>
<evidence type="ECO:0000256" key="1">
    <source>
        <dbReference type="SAM" id="SignalP"/>
    </source>
</evidence>
<feature type="chain" id="PRO_5043510669" evidence="1">
    <location>
        <begin position="20"/>
        <end position="126"/>
    </location>
</feature>
<dbReference type="AlphaFoldDB" id="A0AAW8JEA6"/>
<evidence type="ECO:0000259" key="2">
    <source>
        <dbReference type="Pfam" id="PF07007"/>
    </source>
</evidence>
<feature type="domain" description="Lysozyme inhibitor LprI-like N-terminal" evidence="2">
    <location>
        <begin position="23"/>
        <end position="106"/>
    </location>
</feature>
<gene>
    <name evidence="3" type="ORF">RFH47_14475</name>
</gene>
<evidence type="ECO:0000313" key="4">
    <source>
        <dbReference type="Proteomes" id="UP001243844"/>
    </source>
</evidence>
<feature type="signal peptide" evidence="1">
    <location>
        <begin position="1"/>
        <end position="19"/>
    </location>
</feature>
<dbReference type="EMBL" id="JAVIDL010000039">
    <property type="protein sequence ID" value="MDQ8936925.1"/>
    <property type="molecule type" value="Genomic_DNA"/>
</dbReference>